<dbReference type="KEGG" id="fhl:OE105_04595"/>
<dbReference type="AlphaFoldDB" id="A0A9E8S1C8"/>
<dbReference type="InterPro" id="IPR010982">
    <property type="entry name" value="Lambda_DNA-bd_dom_sf"/>
</dbReference>
<sequence length="77" mass="9031">MNNEQFRIVRLYLNMTQQEFADFLDVSPATVALIETGKRSVSPRIKARIVSKVEFDSNFLDFQEKMLKLIHNNNNKK</sequence>
<dbReference type="InterPro" id="IPR001387">
    <property type="entry name" value="Cro/C1-type_HTH"/>
</dbReference>
<feature type="domain" description="HTH cro/C1-type" evidence="1">
    <location>
        <begin position="6"/>
        <end position="60"/>
    </location>
</feature>
<name>A0A9E8S1C8_9BACI</name>
<proteinExistence type="predicted"/>
<organism evidence="2 3">
    <name type="scientific">Fervidibacillus halotolerans</name>
    <dbReference type="NCBI Taxonomy" id="2980027"/>
    <lineage>
        <taxon>Bacteria</taxon>
        <taxon>Bacillati</taxon>
        <taxon>Bacillota</taxon>
        <taxon>Bacilli</taxon>
        <taxon>Bacillales</taxon>
        <taxon>Bacillaceae</taxon>
        <taxon>Fervidibacillus</taxon>
    </lineage>
</organism>
<accession>A0A9E8S1C8</accession>
<dbReference type="EMBL" id="CP106877">
    <property type="protein sequence ID" value="WAA13397.1"/>
    <property type="molecule type" value="Genomic_DNA"/>
</dbReference>
<protein>
    <submittedName>
        <fullName evidence="2">Helix-turn-helix domain-containing protein</fullName>
    </submittedName>
</protein>
<dbReference type="Proteomes" id="UP001164726">
    <property type="component" value="Chromosome"/>
</dbReference>
<dbReference type="SMART" id="SM00530">
    <property type="entry name" value="HTH_XRE"/>
    <property type="match status" value="1"/>
</dbReference>
<reference evidence="2" key="1">
    <citation type="submission" date="2022-09" db="EMBL/GenBank/DDBJ databases">
        <title>Complete Genomes of Fervidibacillus albus and Fervidibacillus halotolerans isolated from tidal flat sediments.</title>
        <authorList>
            <person name="Kwon K.K."/>
            <person name="Yang S.-H."/>
            <person name="Park M.J."/>
            <person name="Oh H.-M."/>
        </authorList>
    </citation>
    <scope>NUCLEOTIDE SEQUENCE</scope>
    <source>
        <strain evidence="2">MEBiC13594</strain>
    </source>
</reference>
<evidence type="ECO:0000313" key="2">
    <source>
        <dbReference type="EMBL" id="WAA13397.1"/>
    </source>
</evidence>
<keyword evidence="3" id="KW-1185">Reference proteome</keyword>
<gene>
    <name evidence="2" type="ORF">OE105_04595</name>
</gene>
<dbReference type="PROSITE" id="PS50943">
    <property type="entry name" value="HTH_CROC1"/>
    <property type="match status" value="1"/>
</dbReference>
<dbReference type="CDD" id="cd00093">
    <property type="entry name" value="HTH_XRE"/>
    <property type="match status" value="1"/>
</dbReference>
<dbReference type="SUPFAM" id="SSF47413">
    <property type="entry name" value="lambda repressor-like DNA-binding domains"/>
    <property type="match status" value="1"/>
</dbReference>
<dbReference type="Pfam" id="PF01381">
    <property type="entry name" value="HTH_3"/>
    <property type="match status" value="1"/>
</dbReference>
<dbReference type="RefSeq" id="WP_275421562.1">
    <property type="nucleotide sequence ID" value="NZ_CP106877.1"/>
</dbReference>
<dbReference type="Gene3D" id="1.10.260.40">
    <property type="entry name" value="lambda repressor-like DNA-binding domains"/>
    <property type="match status" value="1"/>
</dbReference>
<evidence type="ECO:0000313" key="3">
    <source>
        <dbReference type="Proteomes" id="UP001164726"/>
    </source>
</evidence>
<evidence type="ECO:0000259" key="1">
    <source>
        <dbReference type="PROSITE" id="PS50943"/>
    </source>
</evidence>
<dbReference type="GO" id="GO:0003677">
    <property type="term" value="F:DNA binding"/>
    <property type="evidence" value="ECO:0007669"/>
    <property type="project" value="InterPro"/>
</dbReference>